<comment type="catalytic activity">
    <reaction evidence="7">
        <text>DNA(n) + a 2'-deoxyribonucleoside 5'-triphosphate = DNA(n+1) + diphosphate</text>
        <dbReference type="Rhea" id="RHEA:22508"/>
        <dbReference type="Rhea" id="RHEA-COMP:17339"/>
        <dbReference type="Rhea" id="RHEA-COMP:17340"/>
        <dbReference type="ChEBI" id="CHEBI:33019"/>
        <dbReference type="ChEBI" id="CHEBI:61560"/>
        <dbReference type="ChEBI" id="CHEBI:173112"/>
        <dbReference type="EC" id="2.7.7.7"/>
    </reaction>
</comment>
<dbReference type="AlphaFoldDB" id="A0A6C0HFN6"/>
<name>A0A6C0HFN6_9ZZZZ</name>
<keyword evidence="5" id="KW-0239">DNA-directed DNA polymerase</keyword>
<dbReference type="InterPro" id="IPR017964">
    <property type="entry name" value="DNA-dir_DNA_pol_B_CS"/>
</dbReference>
<dbReference type="SUPFAM" id="SSF53098">
    <property type="entry name" value="Ribonuclease H-like"/>
    <property type="match status" value="1"/>
</dbReference>
<feature type="domain" description="DNA-directed DNA polymerase family B multifunctional" evidence="9">
    <location>
        <begin position="549"/>
        <end position="1024"/>
    </location>
</feature>
<evidence type="ECO:0000256" key="7">
    <source>
        <dbReference type="ARBA" id="ARBA00049244"/>
    </source>
</evidence>
<evidence type="ECO:0000256" key="3">
    <source>
        <dbReference type="ARBA" id="ARBA00022679"/>
    </source>
</evidence>
<dbReference type="Pfam" id="PF03104">
    <property type="entry name" value="DNA_pol_B_exo1"/>
    <property type="match status" value="1"/>
</dbReference>
<proteinExistence type="inferred from homology"/>
<dbReference type="InterPro" id="IPR023211">
    <property type="entry name" value="DNA_pol_palm_dom_sf"/>
</dbReference>
<protein>
    <recommendedName>
        <fullName evidence="2">DNA-directed DNA polymerase</fullName>
        <ecNumber evidence="2">2.7.7.7</ecNumber>
    </recommendedName>
</protein>
<dbReference type="Gene3D" id="3.90.1600.10">
    <property type="entry name" value="Palm domain of DNA polymerase"/>
    <property type="match status" value="1"/>
</dbReference>
<dbReference type="Gene3D" id="3.30.342.10">
    <property type="entry name" value="DNA Polymerase, chain B, domain 1"/>
    <property type="match status" value="1"/>
</dbReference>
<dbReference type="InterPro" id="IPR042087">
    <property type="entry name" value="DNA_pol_B_thumb"/>
</dbReference>
<keyword evidence="4" id="KW-0548">Nucleotidyltransferase</keyword>
<evidence type="ECO:0000259" key="9">
    <source>
        <dbReference type="Pfam" id="PF00136"/>
    </source>
</evidence>
<evidence type="ECO:0000259" key="10">
    <source>
        <dbReference type="Pfam" id="PF03104"/>
    </source>
</evidence>
<dbReference type="InterPro" id="IPR043502">
    <property type="entry name" value="DNA/RNA_pol_sf"/>
</dbReference>
<evidence type="ECO:0000256" key="2">
    <source>
        <dbReference type="ARBA" id="ARBA00012417"/>
    </source>
</evidence>
<dbReference type="InterPro" id="IPR050240">
    <property type="entry name" value="DNA_pol_type-B"/>
</dbReference>
<evidence type="ECO:0000256" key="5">
    <source>
        <dbReference type="ARBA" id="ARBA00022932"/>
    </source>
</evidence>
<evidence type="ECO:0000256" key="1">
    <source>
        <dbReference type="ARBA" id="ARBA00005755"/>
    </source>
</evidence>
<dbReference type="GO" id="GO:0000166">
    <property type="term" value="F:nucleotide binding"/>
    <property type="evidence" value="ECO:0007669"/>
    <property type="project" value="InterPro"/>
</dbReference>
<organism evidence="11">
    <name type="scientific">viral metagenome</name>
    <dbReference type="NCBI Taxonomy" id="1070528"/>
    <lineage>
        <taxon>unclassified sequences</taxon>
        <taxon>metagenomes</taxon>
        <taxon>organismal metagenomes</taxon>
    </lineage>
</organism>
<keyword evidence="6" id="KW-0238">DNA-binding</keyword>
<dbReference type="SMART" id="SM00486">
    <property type="entry name" value="POLBc"/>
    <property type="match status" value="1"/>
</dbReference>
<evidence type="ECO:0000256" key="4">
    <source>
        <dbReference type="ARBA" id="ARBA00022695"/>
    </source>
</evidence>
<dbReference type="EC" id="2.7.7.7" evidence="2"/>
<feature type="region of interest" description="Disordered" evidence="8">
    <location>
        <begin position="21"/>
        <end position="47"/>
    </location>
</feature>
<dbReference type="SUPFAM" id="SSF56672">
    <property type="entry name" value="DNA/RNA polymerases"/>
    <property type="match status" value="1"/>
</dbReference>
<dbReference type="PANTHER" id="PTHR10322:SF23">
    <property type="entry name" value="DNA POLYMERASE DELTA CATALYTIC SUBUNIT"/>
    <property type="match status" value="1"/>
</dbReference>
<evidence type="ECO:0000313" key="11">
    <source>
        <dbReference type="EMBL" id="QHT78956.1"/>
    </source>
</evidence>
<dbReference type="PANTHER" id="PTHR10322">
    <property type="entry name" value="DNA POLYMERASE CATALYTIC SUBUNIT"/>
    <property type="match status" value="1"/>
</dbReference>
<dbReference type="Gene3D" id="1.10.132.60">
    <property type="entry name" value="DNA polymerase family B, C-terminal domain"/>
    <property type="match status" value="1"/>
</dbReference>
<feature type="domain" description="DNA-directed DNA polymerase family B exonuclease" evidence="10">
    <location>
        <begin position="183"/>
        <end position="412"/>
    </location>
</feature>
<dbReference type="EMBL" id="MN739943">
    <property type="protein sequence ID" value="QHT78956.1"/>
    <property type="molecule type" value="Genomic_DNA"/>
</dbReference>
<dbReference type="Pfam" id="PF00136">
    <property type="entry name" value="DNA_pol_B"/>
    <property type="match status" value="1"/>
</dbReference>
<accession>A0A6C0HFN6</accession>
<dbReference type="PROSITE" id="PS00116">
    <property type="entry name" value="DNA_POLYMERASE_B"/>
    <property type="match status" value="1"/>
</dbReference>
<dbReference type="GO" id="GO:0003887">
    <property type="term" value="F:DNA-directed DNA polymerase activity"/>
    <property type="evidence" value="ECO:0007669"/>
    <property type="project" value="UniProtKB-KW"/>
</dbReference>
<dbReference type="PRINTS" id="PR00106">
    <property type="entry name" value="DNAPOLB"/>
</dbReference>
<sequence>MITFHILDVCDRDEKIVSESESERLVQYSTNPDDSDDEFKSSKKHASGYTSGQHMVVHLFGRTQNGHNIRCDVKGFKPFFFIKSIEGDRALKEQARSAIRKFVERQLPHGSSSVEISHCDRKELFGYTQDKRIPMLKLTMNSKKLFYEVRKLFMAADTRSDYKPKYEPKKLGTIGFPFASIPDVYEANLDPMLRFLHLRNLKPCHWCSVEGYNEADLPTNSVGVLECDWEDISPCEKPVAPFVVASWDIECMSTTGAFPMATKGDPIIQIGVILTKLGLLETEKHIFVLGTCDEIPEGTVHVYKKEKELLIGWFEWMVEKEVDIMIGYNIFGFDEKYVWERCEQLGISIRDEVQQMNRLFDENGEMKLDEKRLSSSAMGDNMLYLWSTAGRLRIDLYHYIKRGYQLSSYKLDDTSRNFLGEKVKGICEKVEGWQLSIGPSKQDVAKGRSVVLLNEGGDTLCEKLDVLEYTDGFLTVSFPEDVIPEEVAKWAIVKDDLSPKEMFQKHLGTSADRAVIARYCIQDCQLVLDLFKKLDVFNNAMSMANVCSVPISYIFLRGQGIKIESLIFKYCYENEQCIKVLSGGSGYDGDKYEGAIVLDPVPGFYTVPVGVADFASLYPSTIISENISHDTLVWVKDFKEDGTQGVIVWGSELYDNLPGVSYTDIEYDNFSDDPEDGRKVKRQIKGGIRVCRYSQNTMGTIPKIVQGLLAARKAKRKEGEKESDPFRKALLDAEQLAYKLTANSLYGQLGSGTFKVRLKALAASVTAYGRKQIMFAKKVIEDQYGSASNASAQTVYGDTDSLFISFNPKDPSTGKPLEGQAALEATIHLTEEAGKLVTKALKPPHDFEFDKVYWPFIIFSKKRYVGHKYEVADKYSLAFMGIALKRRDYAAIAKRFYAGALQILLNERDVTKAANFVKEMASDLIDGKFGLQPLTISKSLRSEYRLAPAHKMLADRIAIREPGNAPSSGDRIPYVYVQAEVGQKASDLQGDRIETPMYIKEKGLKPDYMYYIDHQIANPLCQLFGVVAEQIPGYSAYTPKGGWSDLPEARIVQRETAAYSLLFQDAISKNANSAKRAFVNLFSSGEPATNSVVRTRPMRQAAVVANQRILTKQQTTLDSMFAATIQLNAVKEVQKQKQKLQKKAKTED</sequence>
<reference evidence="11" key="1">
    <citation type="journal article" date="2020" name="Nature">
        <title>Giant virus diversity and host interactions through global metagenomics.</title>
        <authorList>
            <person name="Schulz F."/>
            <person name="Roux S."/>
            <person name="Paez-Espino D."/>
            <person name="Jungbluth S."/>
            <person name="Walsh D.A."/>
            <person name="Denef V.J."/>
            <person name="McMahon K.D."/>
            <person name="Konstantinidis K.T."/>
            <person name="Eloe-Fadrosh E.A."/>
            <person name="Kyrpides N.C."/>
            <person name="Woyke T."/>
        </authorList>
    </citation>
    <scope>NUCLEOTIDE SEQUENCE</scope>
    <source>
        <strain evidence="11">GVMAG-M-3300023179-97</strain>
    </source>
</reference>
<evidence type="ECO:0000256" key="6">
    <source>
        <dbReference type="ARBA" id="ARBA00023125"/>
    </source>
</evidence>
<dbReference type="InterPro" id="IPR036397">
    <property type="entry name" value="RNaseH_sf"/>
</dbReference>
<dbReference type="Gene3D" id="1.10.287.690">
    <property type="entry name" value="Helix hairpin bin"/>
    <property type="match status" value="1"/>
</dbReference>
<dbReference type="InterPro" id="IPR012337">
    <property type="entry name" value="RNaseH-like_sf"/>
</dbReference>
<dbReference type="InterPro" id="IPR006133">
    <property type="entry name" value="DNA-dir_DNA_pol_B_exonuc"/>
</dbReference>
<dbReference type="InterPro" id="IPR006172">
    <property type="entry name" value="DNA-dir_DNA_pol_B"/>
</dbReference>
<dbReference type="GO" id="GO:0003677">
    <property type="term" value="F:DNA binding"/>
    <property type="evidence" value="ECO:0007669"/>
    <property type="project" value="UniProtKB-KW"/>
</dbReference>
<dbReference type="InterPro" id="IPR006134">
    <property type="entry name" value="DNA-dir_DNA_pol_B_multi_dom"/>
</dbReference>
<comment type="similarity">
    <text evidence="1">Belongs to the DNA polymerase type-B family.</text>
</comment>
<dbReference type="GO" id="GO:0006261">
    <property type="term" value="P:DNA-templated DNA replication"/>
    <property type="evidence" value="ECO:0007669"/>
    <property type="project" value="TreeGrafter"/>
</dbReference>
<evidence type="ECO:0000256" key="8">
    <source>
        <dbReference type="SAM" id="MobiDB-lite"/>
    </source>
</evidence>
<dbReference type="Gene3D" id="3.30.420.10">
    <property type="entry name" value="Ribonuclease H-like superfamily/Ribonuclease H"/>
    <property type="match status" value="2"/>
</dbReference>
<keyword evidence="3" id="KW-0808">Transferase</keyword>